<proteinExistence type="predicted"/>
<gene>
    <name evidence="1" type="ORF">BWK59_13740</name>
</gene>
<reference evidence="1 2" key="1">
    <citation type="journal article" date="2017" name="Infect. Genet. Evol.">
        <title>Comparative genome analysis of fish pathogen Flavobacterium columnare reveals extensive sequence diversity within the species.</title>
        <authorList>
            <person name="Kayansamruaj P."/>
            <person name="Dong H.T."/>
            <person name="Hirono I."/>
            <person name="Kondo H."/>
            <person name="Senapin S."/>
            <person name="Rodkhum C."/>
        </authorList>
    </citation>
    <scope>NUCLEOTIDE SEQUENCE [LARGE SCALE GENOMIC DNA]</scope>
    <source>
        <strain evidence="1 2">1215</strain>
    </source>
</reference>
<dbReference type="AlphaFoldDB" id="A0A246GFB9"/>
<name>A0A246GFB9_9FLAO</name>
<comment type="caution">
    <text evidence="1">The sequence shown here is derived from an EMBL/GenBank/DDBJ whole genome shotgun (WGS) entry which is preliminary data.</text>
</comment>
<accession>A0A246GFB9</accession>
<dbReference type="RefSeq" id="WP_088394780.1">
    <property type="nucleotide sequence ID" value="NZ_MTCZ01000237.1"/>
</dbReference>
<evidence type="ECO:0000313" key="2">
    <source>
        <dbReference type="Proteomes" id="UP000197768"/>
    </source>
</evidence>
<dbReference type="EMBL" id="MTCZ01000237">
    <property type="protein sequence ID" value="OWP82838.1"/>
    <property type="molecule type" value="Genomic_DNA"/>
</dbReference>
<evidence type="ECO:0000313" key="1">
    <source>
        <dbReference type="EMBL" id="OWP82838.1"/>
    </source>
</evidence>
<dbReference type="Proteomes" id="UP000197768">
    <property type="component" value="Unassembled WGS sequence"/>
</dbReference>
<organism evidence="1 2">
    <name type="scientific">Flavobacterium davisii</name>
    <dbReference type="NCBI Taxonomy" id="2906077"/>
    <lineage>
        <taxon>Bacteria</taxon>
        <taxon>Pseudomonadati</taxon>
        <taxon>Bacteroidota</taxon>
        <taxon>Flavobacteriia</taxon>
        <taxon>Flavobacteriales</taxon>
        <taxon>Flavobacteriaceae</taxon>
        <taxon>Flavobacterium</taxon>
    </lineage>
</organism>
<protein>
    <submittedName>
        <fullName evidence="1">Uncharacterized protein</fullName>
    </submittedName>
</protein>
<sequence>MDYSAQVMSIFPKLVFNIILNSFDEVIPEAQSHTNTKYGNCPSHSKLAKDSLTHPLNKLSAELAKIAVEDVGRKFKQGMNGTQLANYVAEKYFVHPSSPKSNWTVDLIREWLNNVSSI</sequence>